<protein>
    <submittedName>
        <fullName evidence="1">Uncharacterized protein</fullName>
    </submittedName>
</protein>
<dbReference type="GO" id="GO:0016881">
    <property type="term" value="F:acid-amino acid ligase activity"/>
    <property type="evidence" value="ECO:0007669"/>
    <property type="project" value="InterPro"/>
</dbReference>
<name>A0A8J4VW74_9ROSI</name>
<dbReference type="GO" id="GO:0005524">
    <property type="term" value="F:ATP binding"/>
    <property type="evidence" value="ECO:0007669"/>
    <property type="project" value="InterPro"/>
</dbReference>
<dbReference type="InterPro" id="IPR036565">
    <property type="entry name" value="Mur-like_cat_sf"/>
</dbReference>
<dbReference type="InterPro" id="IPR050061">
    <property type="entry name" value="MurCDEF_pg_biosynth"/>
</dbReference>
<keyword evidence="2" id="KW-1185">Reference proteome</keyword>
<proteinExistence type="predicted"/>
<evidence type="ECO:0000313" key="1">
    <source>
        <dbReference type="EMBL" id="KAF3973105.1"/>
    </source>
</evidence>
<sequence>MWRFCMQSLLECLHKRDYGLARLTECYKLVAGSGSHGKSTTASMLAYVLKAMGDDLTAVIGARVPQAARQRFPFKAIWVVFQPHSYRHLEELKDEFATALCDADHVVVTAETVVDELVVQISKELNRQIVFLTRIASATLARNGL</sequence>
<dbReference type="Gene3D" id="3.90.190.20">
    <property type="entry name" value="Mur ligase, C-terminal domain"/>
    <property type="match status" value="1"/>
</dbReference>
<organism evidence="1 2">
    <name type="scientific">Castanea mollissima</name>
    <name type="common">Chinese chestnut</name>
    <dbReference type="NCBI Taxonomy" id="60419"/>
    <lineage>
        <taxon>Eukaryota</taxon>
        <taxon>Viridiplantae</taxon>
        <taxon>Streptophyta</taxon>
        <taxon>Embryophyta</taxon>
        <taxon>Tracheophyta</taxon>
        <taxon>Spermatophyta</taxon>
        <taxon>Magnoliopsida</taxon>
        <taxon>eudicotyledons</taxon>
        <taxon>Gunneridae</taxon>
        <taxon>Pentapetalae</taxon>
        <taxon>rosids</taxon>
        <taxon>fabids</taxon>
        <taxon>Fagales</taxon>
        <taxon>Fagaceae</taxon>
        <taxon>Castanea</taxon>
    </lineage>
</organism>
<dbReference type="AlphaFoldDB" id="A0A8J4VW74"/>
<dbReference type="SUPFAM" id="SSF53623">
    <property type="entry name" value="MurD-like peptide ligases, catalytic domain"/>
    <property type="match status" value="1"/>
</dbReference>
<reference evidence="1" key="1">
    <citation type="submission" date="2020-03" db="EMBL/GenBank/DDBJ databases">
        <title>Castanea mollissima Vanexum genome sequencing.</title>
        <authorList>
            <person name="Staton M."/>
        </authorList>
    </citation>
    <scope>NUCLEOTIDE SEQUENCE</scope>
    <source>
        <tissue evidence="1">Leaf</tissue>
    </source>
</reference>
<comment type="caution">
    <text evidence="1">The sequence shown here is derived from an EMBL/GenBank/DDBJ whole genome shotgun (WGS) entry which is preliminary data.</text>
</comment>
<dbReference type="InterPro" id="IPR036615">
    <property type="entry name" value="Mur_ligase_C_dom_sf"/>
</dbReference>
<dbReference type="EMBL" id="JRKL02000275">
    <property type="protein sequence ID" value="KAF3973105.1"/>
    <property type="molecule type" value="Genomic_DNA"/>
</dbReference>
<dbReference type="OrthoDB" id="2017219at2759"/>
<dbReference type="PANTHER" id="PTHR43445">
    <property type="entry name" value="UDP-N-ACETYLMURAMATE--L-ALANINE LIGASE-RELATED"/>
    <property type="match status" value="1"/>
</dbReference>
<accession>A0A8J4VW74</accession>
<dbReference type="PANTHER" id="PTHR43445:SF3">
    <property type="entry name" value="UDP-N-ACETYLMURAMATE--L-ALANINE LIGASE"/>
    <property type="match status" value="1"/>
</dbReference>
<gene>
    <name evidence="1" type="ORF">CMV_003446</name>
</gene>
<dbReference type="Proteomes" id="UP000737018">
    <property type="component" value="Unassembled WGS sequence"/>
</dbReference>
<evidence type="ECO:0000313" key="2">
    <source>
        <dbReference type="Proteomes" id="UP000737018"/>
    </source>
</evidence>